<feature type="non-terminal residue" evidence="1">
    <location>
        <position position="1"/>
    </location>
</feature>
<sequence>VLQSPPQHATWRVVTGTEQITKIRKLISWIFPVTTYGYKTWTINKLKQDNKTRIQGQSSMYKKQ</sequence>
<accession>A0A0B7AEA9</accession>
<dbReference type="AlphaFoldDB" id="A0A0B7AEA9"/>
<dbReference type="EMBL" id="HACG01031430">
    <property type="protein sequence ID" value="CEK78295.1"/>
    <property type="molecule type" value="Transcribed_RNA"/>
</dbReference>
<reference evidence="1" key="1">
    <citation type="submission" date="2014-12" db="EMBL/GenBank/DDBJ databases">
        <title>Insight into the proteome of Arion vulgaris.</title>
        <authorList>
            <person name="Aradska J."/>
            <person name="Bulat T."/>
            <person name="Smidak R."/>
            <person name="Sarate P."/>
            <person name="Gangsoo J."/>
            <person name="Sialana F."/>
            <person name="Bilban M."/>
            <person name="Lubec G."/>
        </authorList>
    </citation>
    <scope>NUCLEOTIDE SEQUENCE</scope>
    <source>
        <tissue evidence="1">Skin</tissue>
    </source>
</reference>
<protein>
    <submittedName>
        <fullName evidence="1">Uncharacterized protein</fullName>
    </submittedName>
</protein>
<evidence type="ECO:0000313" key="1">
    <source>
        <dbReference type="EMBL" id="CEK78295.1"/>
    </source>
</evidence>
<organism evidence="1">
    <name type="scientific">Arion vulgaris</name>
    <dbReference type="NCBI Taxonomy" id="1028688"/>
    <lineage>
        <taxon>Eukaryota</taxon>
        <taxon>Metazoa</taxon>
        <taxon>Spiralia</taxon>
        <taxon>Lophotrochozoa</taxon>
        <taxon>Mollusca</taxon>
        <taxon>Gastropoda</taxon>
        <taxon>Heterobranchia</taxon>
        <taxon>Euthyneura</taxon>
        <taxon>Panpulmonata</taxon>
        <taxon>Eupulmonata</taxon>
        <taxon>Stylommatophora</taxon>
        <taxon>Helicina</taxon>
        <taxon>Arionoidea</taxon>
        <taxon>Arionidae</taxon>
        <taxon>Arion</taxon>
    </lineage>
</organism>
<gene>
    <name evidence="1" type="primary">ORF109397</name>
</gene>
<name>A0A0B7AEA9_9EUPU</name>
<proteinExistence type="predicted"/>